<gene>
    <name evidence="2" type="ORF">BST13_02755</name>
</gene>
<protein>
    <recommendedName>
        <fullName evidence="1">Xylose isomerase-like TIM barrel domain-containing protein</fullName>
    </recommendedName>
</protein>
<dbReference type="InterPro" id="IPR013022">
    <property type="entry name" value="Xyl_isomerase-like_TIM-brl"/>
</dbReference>
<sequence>MPSGRSATMNMPPTPVVAGSTLPLPSVSIADEASWSAGLSALARGGFEWVDVVDNWVPFGDLTVEQGGRLAAHVADAGLLMAGLSAIRRSVIDPIDGSANLAYTHRALDVAAAAGAPVLSIGFHRPLTELQRQWTFWSVPGPADDADDPALWACAVDRLRELCSHAADIGLRLSLELYEDTLIGSGEQTVRLIQDVDSPVLGINADLANLYRVPRRLTEGWLETFAACLPYLNYWHVKNFRRAEGYPDGPFLAWPTQLDDGDINYRLLLSMALDAGYDGPICIEQYGGDGLTAQCAGLAYLTGVLDDLVSGSAWTTAGRVVDRGSGAGHTGPTSMTRGR</sequence>
<feature type="domain" description="Xylose isomerase-like TIM barrel" evidence="1">
    <location>
        <begin position="41"/>
        <end position="286"/>
    </location>
</feature>
<dbReference type="STRING" id="1927124.BST13_02755"/>
<dbReference type="Proteomes" id="UP000192448">
    <property type="component" value="Unassembled WGS sequence"/>
</dbReference>
<evidence type="ECO:0000313" key="3">
    <source>
        <dbReference type="Proteomes" id="UP000192448"/>
    </source>
</evidence>
<name>A0A1X0BA34_9MYCO</name>
<dbReference type="Pfam" id="PF01261">
    <property type="entry name" value="AP_endonuc_2"/>
    <property type="match status" value="1"/>
</dbReference>
<evidence type="ECO:0000313" key="2">
    <source>
        <dbReference type="EMBL" id="ORA39202.1"/>
    </source>
</evidence>
<dbReference type="InterPro" id="IPR036237">
    <property type="entry name" value="Xyl_isomerase-like_sf"/>
</dbReference>
<reference evidence="2 3" key="1">
    <citation type="submission" date="2017-02" db="EMBL/GenBank/DDBJ databases">
        <title>The new phylogeny of genus Mycobacterium.</title>
        <authorList>
            <person name="Tortoli E."/>
            <person name="Trovato A."/>
            <person name="Cirillo D.M."/>
        </authorList>
    </citation>
    <scope>NUCLEOTIDE SEQUENCE [LARGE SCALE GENOMIC DNA]</scope>
    <source>
        <strain evidence="2 3">RW6</strain>
    </source>
</reference>
<dbReference type="PANTHER" id="PTHR12110">
    <property type="entry name" value="HYDROXYPYRUVATE ISOMERASE"/>
    <property type="match status" value="1"/>
</dbReference>
<proteinExistence type="predicted"/>
<dbReference type="InterPro" id="IPR050312">
    <property type="entry name" value="IolE/XylAMocC-like"/>
</dbReference>
<evidence type="ECO:0000259" key="1">
    <source>
        <dbReference type="Pfam" id="PF01261"/>
    </source>
</evidence>
<dbReference type="SUPFAM" id="SSF51658">
    <property type="entry name" value="Xylose isomerase-like"/>
    <property type="match status" value="1"/>
</dbReference>
<dbReference type="EMBL" id="MVHF01000002">
    <property type="protein sequence ID" value="ORA39202.1"/>
    <property type="molecule type" value="Genomic_DNA"/>
</dbReference>
<organism evidence="2 3">
    <name type="scientific">Mycobacterium aquaticum</name>
    <dbReference type="NCBI Taxonomy" id="1927124"/>
    <lineage>
        <taxon>Bacteria</taxon>
        <taxon>Bacillati</taxon>
        <taxon>Actinomycetota</taxon>
        <taxon>Actinomycetes</taxon>
        <taxon>Mycobacteriales</taxon>
        <taxon>Mycobacteriaceae</taxon>
        <taxon>Mycobacterium</taxon>
    </lineage>
</organism>
<dbReference type="AlphaFoldDB" id="A0A1X0BA34"/>
<accession>A0A1X0BA34</accession>
<keyword evidence="3" id="KW-1185">Reference proteome</keyword>
<dbReference type="PANTHER" id="PTHR12110:SF41">
    <property type="entry name" value="INOSOSE DEHYDRATASE"/>
    <property type="match status" value="1"/>
</dbReference>
<dbReference type="Gene3D" id="3.20.20.150">
    <property type="entry name" value="Divalent-metal-dependent TIM barrel enzymes"/>
    <property type="match status" value="1"/>
</dbReference>
<comment type="caution">
    <text evidence="2">The sequence shown here is derived from an EMBL/GenBank/DDBJ whole genome shotgun (WGS) entry which is preliminary data.</text>
</comment>